<accession>A0A8H4NUT1</accession>
<comment type="caution">
    <text evidence="2">The sequence shown here is derived from an EMBL/GenBank/DDBJ whole genome shotgun (WGS) entry which is preliminary data.</text>
</comment>
<name>A0A8H4NUT1_9HYPO</name>
<protein>
    <submittedName>
        <fullName evidence="2">Uncharacterized protein</fullName>
    </submittedName>
</protein>
<evidence type="ECO:0000313" key="2">
    <source>
        <dbReference type="EMBL" id="KAF4446163.1"/>
    </source>
</evidence>
<organism evidence="2 3">
    <name type="scientific">Fusarium austroafricanum</name>
    <dbReference type="NCBI Taxonomy" id="2364996"/>
    <lineage>
        <taxon>Eukaryota</taxon>
        <taxon>Fungi</taxon>
        <taxon>Dikarya</taxon>
        <taxon>Ascomycota</taxon>
        <taxon>Pezizomycotina</taxon>
        <taxon>Sordariomycetes</taxon>
        <taxon>Hypocreomycetidae</taxon>
        <taxon>Hypocreales</taxon>
        <taxon>Nectriaceae</taxon>
        <taxon>Fusarium</taxon>
        <taxon>Fusarium concolor species complex</taxon>
    </lineage>
</organism>
<feature type="compositionally biased region" description="Basic and acidic residues" evidence="1">
    <location>
        <begin position="214"/>
        <end position="234"/>
    </location>
</feature>
<feature type="region of interest" description="Disordered" evidence="1">
    <location>
        <begin position="208"/>
        <end position="248"/>
    </location>
</feature>
<sequence>MENLPDGYKPDPPGNIEATWEKCYSPLSDLYPYPPNKSPIIPSTADRDEDWLLASRQLVVFSRFCKTYEIRHQKDDHIQFYFWTALDRSNRRFKDVNDPNARLWEFHDMRGMLACSPWWDCPIFEDLLVKPSMNKSGGYKRDENGDMVMKRRDPHFEALEEEFLERWWFKASKLPLRRFDNGDAVLPLTADYYRAMYGDKAMKWKIEEEEETSEKETNTDGGREVKEDGYEQSRGELTFPEWLQMNMG</sequence>
<dbReference type="AlphaFoldDB" id="A0A8H4NUT1"/>
<dbReference type="OrthoDB" id="4857897at2759"/>
<evidence type="ECO:0000313" key="3">
    <source>
        <dbReference type="Proteomes" id="UP000605986"/>
    </source>
</evidence>
<gene>
    <name evidence="2" type="ORF">F53441_10139</name>
</gene>
<reference evidence="2" key="1">
    <citation type="submission" date="2020-01" db="EMBL/GenBank/DDBJ databases">
        <title>Identification and distribution of gene clusters putatively required for synthesis of sphingolipid metabolism inhibitors in phylogenetically diverse species of the filamentous fungus Fusarium.</title>
        <authorList>
            <person name="Kim H.-S."/>
            <person name="Busman M."/>
            <person name="Brown D.W."/>
            <person name="Divon H."/>
            <person name="Uhlig S."/>
            <person name="Proctor R.H."/>
        </authorList>
    </citation>
    <scope>NUCLEOTIDE SEQUENCE</scope>
    <source>
        <strain evidence="2">NRRL 53441</strain>
    </source>
</reference>
<dbReference type="EMBL" id="JAADJG010000472">
    <property type="protein sequence ID" value="KAF4446163.1"/>
    <property type="molecule type" value="Genomic_DNA"/>
</dbReference>
<dbReference type="Proteomes" id="UP000605986">
    <property type="component" value="Unassembled WGS sequence"/>
</dbReference>
<evidence type="ECO:0000256" key="1">
    <source>
        <dbReference type="SAM" id="MobiDB-lite"/>
    </source>
</evidence>
<proteinExistence type="predicted"/>
<keyword evidence="3" id="KW-1185">Reference proteome</keyword>